<keyword evidence="2" id="KW-1185">Reference proteome</keyword>
<dbReference type="InterPro" id="IPR037176">
    <property type="entry name" value="Osmotin/thaumatin-like_sf"/>
</dbReference>
<evidence type="ECO:0000313" key="1">
    <source>
        <dbReference type="EMBL" id="KAF2769137.1"/>
    </source>
</evidence>
<organism evidence="1 2">
    <name type="scientific">Teratosphaeria nubilosa</name>
    <dbReference type="NCBI Taxonomy" id="161662"/>
    <lineage>
        <taxon>Eukaryota</taxon>
        <taxon>Fungi</taxon>
        <taxon>Dikarya</taxon>
        <taxon>Ascomycota</taxon>
        <taxon>Pezizomycotina</taxon>
        <taxon>Dothideomycetes</taxon>
        <taxon>Dothideomycetidae</taxon>
        <taxon>Mycosphaerellales</taxon>
        <taxon>Teratosphaeriaceae</taxon>
        <taxon>Teratosphaeria</taxon>
    </lineage>
</organism>
<accession>A0A6G1L8E0</accession>
<dbReference type="AlphaFoldDB" id="A0A6G1L8E0"/>
<sequence length="193" mass="20842">MQYKQLALAAAMALTASARPSSHVHHPHPHVAEEKRQSDTFLINVLNNCSESKHIALFQITSSFTVNQLSDPTEVDAGCLHNISAPYQESGMRVSAHAEWGTAGQWLPQALAEFGFSSYSGTHGTAYDNSVMGGSDFGVGIYPANEECESKTCLLDDCPLDQGWTNEDQTANGSPADTVCYHGVTDFKVVFCP</sequence>
<dbReference type="Proteomes" id="UP000799436">
    <property type="component" value="Unassembled WGS sequence"/>
</dbReference>
<dbReference type="SUPFAM" id="SSF49870">
    <property type="entry name" value="Osmotin, thaumatin-like protein"/>
    <property type="match status" value="1"/>
</dbReference>
<dbReference type="EMBL" id="ML995837">
    <property type="protein sequence ID" value="KAF2769137.1"/>
    <property type="molecule type" value="Genomic_DNA"/>
</dbReference>
<evidence type="ECO:0008006" key="3">
    <source>
        <dbReference type="Google" id="ProtNLM"/>
    </source>
</evidence>
<proteinExistence type="predicted"/>
<evidence type="ECO:0000313" key="2">
    <source>
        <dbReference type="Proteomes" id="UP000799436"/>
    </source>
</evidence>
<protein>
    <recommendedName>
        <fullName evidence="3">Osmotin, thaumatin-like protein</fullName>
    </recommendedName>
</protein>
<reference evidence="1" key="1">
    <citation type="journal article" date="2020" name="Stud. Mycol.">
        <title>101 Dothideomycetes genomes: a test case for predicting lifestyles and emergence of pathogens.</title>
        <authorList>
            <person name="Haridas S."/>
            <person name="Albert R."/>
            <person name="Binder M."/>
            <person name="Bloem J."/>
            <person name="Labutti K."/>
            <person name="Salamov A."/>
            <person name="Andreopoulos B."/>
            <person name="Baker S."/>
            <person name="Barry K."/>
            <person name="Bills G."/>
            <person name="Bluhm B."/>
            <person name="Cannon C."/>
            <person name="Castanera R."/>
            <person name="Culley D."/>
            <person name="Daum C."/>
            <person name="Ezra D."/>
            <person name="Gonzalez J."/>
            <person name="Henrissat B."/>
            <person name="Kuo A."/>
            <person name="Liang C."/>
            <person name="Lipzen A."/>
            <person name="Lutzoni F."/>
            <person name="Magnuson J."/>
            <person name="Mondo S."/>
            <person name="Nolan M."/>
            <person name="Ohm R."/>
            <person name="Pangilinan J."/>
            <person name="Park H.-J."/>
            <person name="Ramirez L."/>
            <person name="Alfaro M."/>
            <person name="Sun H."/>
            <person name="Tritt A."/>
            <person name="Yoshinaga Y."/>
            <person name="Zwiers L.-H."/>
            <person name="Turgeon B."/>
            <person name="Goodwin S."/>
            <person name="Spatafora J."/>
            <person name="Crous P."/>
            <person name="Grigoriev I."/>
        </authorList>
    </citation>
    <scope>NUCLEOTIDE SEQUENCE</scope>
    <source>
        <strain evidence="1">CBS 116005</strain>
    </source>
</reference>
<name>A0A6G1L8E0_9PEZI</name>
<dbReference type="OrthoDB" id="3838727at2759"/>
<gene>
    <name evidence="1" type="ORF">EJ03DRAFT_327727</name>
</gene>